<dbReference type="Pfam" id="PF01370">
    <property type="entry name" value="Epimerase"/>
    <property type="match status" value="1"/>
</dbReference>
<name>A0A1A8T2I2_9GAMM</name>
<evidence type="ECO:0000259" key="1">
    <source>
        <dbReference type="Pfam" id="PF01370"/>
    </source>
</evidence>
<keyword evidence="3" id="KW-1185">Reference proteome</keyword>
<dbReference type="RefSeq" id="WP_067011637.1">
    <property type="nucleotide sequence ID" value="NZ_FLOB01000001.1"/>
</dbReference>
<evidence type="ECO:0000313" key="2">
    <source>
        <dbReference type="EMBL" id="SBS24871.1"/>
    </source>
</evidence>
<dbReference type="Gene3D" id="3.40.50.720">
    <property type="entry name" value="NAD(P)-binding Rossmann-like Domain"/>
    <property type="match status" value="1"/>
</dbReference>
<dbReference type="InterPro" id="IPR001509">
    <property type="entry name" value="Epimerase_deHydtase"/>
</dbReference>
<dbReference type="OrthoDB" id="9808276at2"/>
<dbReference type="SUPFAM" id="SSF51735">
    <property type="entry name" value="NAD(P)-binding Rossmann-fold domains"/>
    <property type="match status" value="1"/>
</dbReference>
<protein>
    <recommendedName>
        <fullName evidence="1">NAD-dependent epimerase/dehydratase domain-containing protein</fullName>
    </recommendedName>
</protein>
<evidence type="ECO:0000313" key="3">
    <source>
        <dbReference type="Proteomes" id="UP000092544"/>
    </source>
</evidence>
<dbReference type="InterPro" id="IPR051783">
    <property type="entry name" value="NAD(P)-dependent_oxidoreduct"/>
</dbReference>
<proteinExistence type="predicted"/>
<reference evidence="2 3" key="1">
    <citation type="submission" date="2016-06" db="EMBL/GenBank/DDBJ databases">
        <authorList>
            <person name="Kjaerup R.B."/>
            <person name="Dalgaard T.S."/>
            <person name="Juul-Madsen H.R."/>
        </authorList>
    </citation>
    <scope>NUCLEOTIDE SEQUENCE [LARGE SCALE GENOMIC DNA]</scope>
    <source>
        <strain evidence="2 3">CECT 8886</strain>
    </source>
</reference>
<dbReference type="PANTHER" id="PTHR48079:SF6">
    <property type="entry name" value="NAD(P)-BINDING DOMAIN-CONTAINING PROTEIN-RELATED"/>
    <property type="match status" value="1"/>
</dbReference>
<accession>A0A1A8T2I2</accession>
<dbReference type="STRING" id="1792290.MSP8886_00105"/>
<sequence length="284" mass="31781">MIAKRILIAGCGDLGAGIAPALVEQGHQVSAIRRTGLYFPSGVHGITGDLTQFSDEQLPDVDLIFLIMTPQEYNETAYRAAYYETATRIVERYRATQPQVFFVSSTSIYGQNQGDWIDENTEPQRPDSASSQWILEAEQVLAKALPSVAVRCSGIYGPGRYRLLKKVMSAESWDKNSWTNRVHRDDVVRALLHLASRALHGETLLAHYEVTDHTPVSMWEVKLCIARLLGVPANIPDNAQAFLPKTGKRISNKSLVETGFCFQYPSYVSGYLPLVEQYRQERSV</sequence>
<dbReference type="EMBL" id="FLOB01000001">
    <property type="protein sequence ID" value="SBS24871.1"/>
    <property type="molecule type" value="Genomic_DNA"/>
</dbReference>
<dbReference type="Proteomes" id="UP000092544">
    <property type="component" value="Unassembled WGS sequence"/>
</dbReference>
<gene>
    <name evidence="2" type="ORF">MSP8886_00105</name>
</gene>
<organism evidence="2 3">
    <name type="scientific">Marinomonas spartinae</name>
    <dbReference type="NCBI Taxonomy" id="1792290"/>
    <lineage>
        <taxon>Bacteria</taxon>
        <taxon>Pseudomonadati</taxon>
        <taxon>Pseudomonadota</taxon>
        <taxon>Gammaproteobacteria</taxon>
        <taxon>Oceanospirillales</taxon>
        <taxon>Oceanospirillaceae</taxon>
        <taxon>Marinomonas</taxon>
    </lineage>
</organism>
<dbReference type="InterPro" id="IPR036291">
    <property type="entry name" value="NAD(P)-bd_dom_sf"/>
</dbReference>
<dbReference type="PANTHER" id="PTHR48079">
    <property type="entry name" value="PROTEIN YEEZ"/>
    <property type="match status" value="1"/>
</dbReference>
<dbReference type="GO" id="GO:0004029">
    <property type="term" value="F:aldehyde dehydrogenase (NAD+) activity"/>
    <property type="evidence" value="ECO:0007669"/>
    <property type="project" value="TreeGrafter"/>
</dbReference>
<feature type="domain" description="NAD-dependent epimerase/dehydratase" evidence="1">
    <location>
        <begin position="6"/>
        <end position="199"/>
    </location>
</feature>
<dbReference type="GO" id="GO:0005737">
    <property type="term" value="C:cytoplasm"/>
    <property type="evidence" value="ECO:0007669"/>
    <property type="project" value="TreeGrafter"/>
</dbReference>
<dbReference type="AlphaFoldDB" id="A0A1A8T2I2"/>